<comment type="subcellular location">
    <subcellularLocation>
        <location evidence="1">Secreted</location>
    </subcellularLocation>
</comment>
<dbReference type="InterPro" id="IPR033906">
    <property type="entry name" value="Lipase_N"/>
</dbReference>
<feature type="signal peptide" evidence="6">
    <location>
        <begin position="1"/>
        <end position="21"/>
    </location>
</feature>
<comment type="similarity">
    <text evidence="2 5">Belongs to the AB hydrolase superfamily. Lipase family.</text>
</comment>
<evidence type="ECO:0000256" key="4">
    <source>
        <dbReference type="ARBA" id="ARBA00023157"/>
    </source>
</evidence>
<gene>
    <name evidence="8" type="ORF">OUZ56_023399</name>
</gene>
<dbReference type="EMBL" id="JAOYFB010000039">
    <property type="protein sequence ID" value="KAK4030400.1"/>
    <property type="molecule type" value="Genomic_DNA"/>
</dbReference>
<dbReference type="InterPro" id="IPR000734">
    <property type="entry name" value="TAG_lipase"/>
</dbReference>
<keyword evidence="6" id="KW-0732">Signal</keyword>
<feature type="chain" id="PRO_5046066931" description="Lipase domain-containing protein" evidence="6">
    <location>
        <begin position="22"/>
        <end position="587"/>
    </location>
</feature>
<organism evidence="8 9">
    <name type="scientific">Daphnia magna</name>
    <dbReference type="NCBI Taxonomy" id="35525"/>
    <lineage>
        <taxon>Eukaryota</taxon>
        <taxon>Metazoa</taxon>
        <taxon>Ecdysozoa</taxon>
        <taxon>Arthropoda</taxon>
        <taxon>Crustacea</taxon>
        <taxon>Branchiopoda</taxon>
        <taxon>Diplostraca</taxon>
        <taxon>Cladocera</taxon>
        <taxon>Anomopoda</taxon>
        <taxon>Daphniidae</taxon>
        <taxon>Daphnia</taxon>
    </lineage>
</organism>
<dbReference type="CDD" id="cd00707">
    <property type="entry name" value="Pancreat_lipase_like"/>
    <property type="match status" value="1"/>
</dbReference>
<accession>A0ABR0AZ42</accession>
<evidence type="ECO:0000256" key="1">
    <source>
        <dbReference type="ARBA" id="ARBA00004613"/>
    </source>
</evidence>
<dbReference type="PRINTS" id="PR00821">
    <property type="entry name" value="TAGLIPASE"/>
</dbReference>
<dbReference type="InterPro" id="IPR036392">
    <property type="entry name" value="PLAT/LH2_dom_sf"/>
</dbReference>
<name>A0ABR0AZ42_9CRUS</name>
<evidence type="ECO:0000256" key="5">
    <source>
        <dbReference type="RuleBase" id="RU004262"/>
    </source>
</evidence>
<dbReference type="Pfam" id="PF00151">
    <property type="entry name" value="Lipase"/>
    <property type="match status" value="1"/>
</dbReference>
<dbReference type="PANTHER" id="PTHR11610:SF173">
    <property type="entry name" value="LIPASE DOMAIN-CONTAINING PROTEIN-RELATED"/>
    <property type="match status" value="1"/>
</dbReference>
<evidence type="ECO:0000256" key="2">
    <source>
        <dbReference type="ARBA" id="ARBA00010701"/>
    </source>
</evidence>
<protein>
    <recommendedName>
        <fullName evidence="7">Lipase domain-containing protein</fullName>
    </recommendedName>
</protein>
<dbReference type="Proteomes" id="UP001234178">
    <property type="component" value="Unassembled WGS sequence"/>
</dbReference>
<evidence type="ECO:0000259" key="7">
    <source>
        <dbReference type="Pfam" id="PF00151"/>
    </source>
</evidence>
<evidence type="ECO:0000256" key="6">
    <source>
        <dbReference type="SAM" id="SignalP"/>
    </source>
</evidence>
<dbReference type="SUPFAM" id="SSF53474">
    <property type="entry name" value="alpha/beta-Hydrolases"/>
    <property type="match status" value="1"/>
</dbReference>
<feature type="domain" description="Lipase" evidence="7">
    <location>
        <begin position="81"/>
        <end position="414"/>
    </location>
</feature>
<reference evidence="8 9" key="1">
    <citation type="journal article" date="2023" name="Nucleic Acids Res.">
        <title>The hologenome of Daphnia magna reveals possible DNA methylation and microbiome-mediated evolution of the host genome.</title>
        <authorList>
            <person name="Chaturvedi A."/>
            <person name="Li X."/>
            <person name="Dhandapani V."/>
            <person name="Marshall H."/>
            <person name="Kissane S."/>
            <person name="Cuenca-Cambronero M."/>
            <person name="Asole G."/>
            <person name="Calvet F."/>
            <person name="Ruiz-Romero M."/>
            <person name="Marangio P."/>
            <person name="Guigo R."/>
            <person name="Rago D."/>
            <person name="Mirbahai L."/>
            <person name="Eastwood N."/>
            <person name="Colbourne J.K."/>
            <person name="Zhou J."/>
            <person name="Mallon E."/>
            <person name="Orsini L."/>
        </authorList>
    </citation>
    <scope>NUCLEOTIDE SEQUENCE [LARGE SCALE GENOMIC DNA]</scope>
    <source>
        <strain evidence="8">LRV0_1</strain>
    </source>
</reference>
<evidence type="ECO:0000256" key="3">
    <source>
        <dbReference type="ARBA" id="ARBA00022525"/>
    </source>
</evidence>
<evidence type="ECO:0000313" key="9">
    <source>
        <dbReference type="Proteomes" id="UP001234178"/>
    </source>
</evidence>
<dbReference type="PANTHER" id="PTHR11610">
    <property type="entry name" value="LIPASE"/>
    <property type="match status" value="1"/>
</dbReference>
<dbReference type="InterPro" id="IPR013818">
    <property type="entry name" value="Lipase"/>
</dbReference>
<proteinExistence type="inferred from homology"/>
<sequence>MTTSVWIISFVFLAFAGSVLSGPLDRGSCVNEAKHRVSRDFRALIKHGRDYHENLVQQRGGIPSRQANVQPADSKMDPVTYCYGEIGCITIDDSWYDPISRPINQEPLPRERINTRFILHTRERPTQDTMLYANDLDTIRYSTFNPSRPTQFLVHGFIDDGTVRWMKRLTENLLAHGDYNVIIVNWGGGSLPMYSQATANTRVVGLEIAYMVNTMITHFGVDPGMVHLMGHSLGAHTVGYAGEGIEGLGRITGLDPAEPYFQYMPPHVRLDPTDAKFVDAIHTDTRTILLLGYGMIQPVGHLDFYPNGGRDQPGCNPVDIPLDMITEDMVTGARELVACNHLRCIEFFIDSLLPNYNYVGYECSDNEAFHRGECYSCGADNLNCAKFGIDASLYPSRDRTLVTLLFDTGKDAPYIKYHYSIKVNLAYPAEAEAFVYGTMRISLYGTAGQLVDMVIAENSQKFVHGADTYLMFIDPFNVGNIQRVELFWKYDGSVLDPGTVCGLFCNDHIYVRSVEISELNNYPESNRLAHTFKSCVVGADYVDMKDKTHGSRLVNEPLTVQQLQSIPNKDKAYCLSQCPSKCNLVKF</sequence>
<keyword evidence="3" id="KW-0964">Secreted</keyword>
<keyword evidence="9" id="KW-1185">Reference proteome</keyword>
<evidence type="ECO:0000313" key="8">
    <source>
        <dbReference type="EMBL" id="KAK4030400.1"/>
    </source>
</evidence>
<comment type="caution">
    <text evidence="8">The sequence shown here is derived from an EMBL/GenBank/DDBJ whole genome shotgun (WGS) entry which is preliminary data.</text>
</comment>
<dbReference type="InterPro" id="IPR029058">
    <property type="entry name" value="AB_hydrolase_fold"/>
</dbReference>
<dbReference type="SUPFAM" id="SSF49723">
    <property type="entry name" value="Lipase/lipooxygenase domain (PLAT/LH2 domain)"/>
    <property type="match status" value="1"/>
</dbReference>
<dbReference type="Gene3D" id="3.40.50.1820">
    <property type="entry name" value="alpha/beta hydrolase"/>
    <property type="match status" value="1"/>
</dbReference>
<keyword evidence="4" id="KW-1015">Disulfide bond</keyword>
<dbReference type="PRINTS" id="PR00823">
    <property type="entry name" value="PANCLIPASE"/>
</dbReference>
<dbReference type="InterPro" id="IPR002331">
    <property type="entry name" value="Lipase_panc"/>
</dbReference>
<dbReference type="Gene3D" id="2.60.60.20">
    <property type="entry name" value="PLAT/LH2 domain"/>
    <property type="match status" value="1"/>
</dbReference>